<reference evidence="1 2" key="1">
    <citation type="journal article" date="2014" name="Agronomy (Basel)">
        <title>A Draft Genome Sequence for Ensete ventricosum, the Drought-Tolerant Tree Against Hunger.</title>
        <authorList>
            <person name="Harrison J."/>
            <person name="Moore K.A."/>
            <person name="Paszkiewicz K."/>
            <person name="Jones T."/>
            <person name="Grant M."/>
            <person name="Ambacheew D."/>
            <person name="Muzemil S."/>
            <person name="Studholme D.J."/>
        </authorList>
    </citation>
    <scope>NUCLEOTIDE SEQUENCE [LARGE SCALE GENOMIC DNA]</scope>
</reference>
<dbReference type="Proteomes" id="UP000287651">
    <property type="component" value="Unassembled WGS sequence"/>
</dbReference>
<sequence>MVRNGACFFSFCRRRRFFSPVYQFPQCTKMDSFADFLIYSPPPVTVLEANCRETLGTRPISRGKGDGSSADVLFSFS</sequence>
<dbReference type="AlphaFoldDB" id="A0A426XNK7"/>
<accession>A0A426XNK7</accession>
<gene>
    <name evidence="1" type="ORF">B296_00055294</name>
</gene>
<organism evidence="1 2">
    <name type="scientific">Ensete ventricosum</name>
    <name type="common">Abyssinian banana</name>
    <name type="synonym">Musa ensete</name>
    <dbReference type="NCBI Taxonomy" id="4639"/>
    <lineage>
        <taxon>Eukaryota</taxon>
        <taxon>Viridiplantae</taxon>
        <taxon>Streptophyta</taxon>
        <taxon>Embryophyta</taxon>
        <taxon>Tracheophyta</taxon>
        <taxon>Spermatophyta</taxon>
        <taxon>Magnoliopsida</taxon>
        <taxon>Liliopsida</taxon>
        <taxon>Zingiberales</taxon>
        <taxon>Musaceae</taxon>
        <taxon>Ensete</taxon>
    </lineage>
</organism>
<name>A0A426XNK7_ENSVE</name>
<protein>
    <submittedName>
        <fullName evidence="1">Uncharacterized protein</fullName>
    </submittedName>
</protein>
<dbReference type="EMBL" id="AMZH03018865">
    <property type="protein sequence ID" value="RRT41076.1"/>
    <property type="molecule type" value="Genomic_DNA"/>
</dbReference>
<comment type="caution">
    <text evidence="1">The sequence shown here is derived from an EMBL/GenBank/DDBJ whole genome shotgun (WGS) entry which is preliminary data.</text>
</comment>
<evidence type="ECO:0000313" key="2">
    <source>
        <dbReference type="Proteomes" id="UP000287651"/>
    </source>
</evidence>
<proteinExistence type="predicted"/>
<evidence type="ECO:0000313" key="1">
    <source>
        <dbReference type="EMBL" id="RRT41076.1"/>
    </source>
</evidence>